<name>A0A5J5AHN0_9ASTE</name>
<sequence>MGFWGTKYKCLHFQLESFFGFIYIASNCIWQLSSKLLQKCWLCLITCTTYQGRPKQILDYWNHRGNSQAGY</sequence>
<evidence type="ECO:0000313" key="1">
    <source>
        <dbReference type="EMBL" id="KAA8530575.1"/>
    </source>
</evidence>
<gene>
    <name evidence="1" type="ORF">F0562_005284</name>
</gene>
<accession>A0A5J5AHN0</accession>
<dbReference type="EMBL" id="CM018043">
    <property type="protein sequence ID" value="KAA8530575.1"/>
    <property type="molecule type" value="Genomic_DNA"/>
</dbReference>
<reference evidence="1 2" key="1">
    <citation type="submission" date="2019-09" db="EMBL/GenBank/DDBJ databases">
        <title>A chromosome-level genome assembly of the Chinese tupelo Nyssa sinensis.</title>
        <authorList>
            <person name="Yang X."/>
            <person name="Kang M."/>
            <person name="Yang Y."/>
            <person name="Xiong H."/>
            <person name="Wang M."/>
            <person name="Zhang Z."/>
            <person name="Wang Z."/>
            <person name="Wu H."/>
            <person name="Ma T."/>
            <person name="Liu J."/>
            <person name="Xi Z."/>
        </authorList>
    </citation>
    <scope>NUCLEOTIDE SEQUENCE [LARGE SCALE GENOMIC DNA]</scope>
    <source>
        <strain evidence="1">J267</strain>
        <tissue evidence="1">Leaf</tissue>
    </source>
</reference>
<organism evidence="1 2">
    <name type="scientific">Nyssa sinensis</name>
    <dbReference type="NCBI Taxonomy" id="561372"/>
    <lineage>
        <taxon>Eukaryota</taxon>
        <taxon>Viridiplantae</taxon>
        <taxon>Streptophyta</taxon>
        <taxon>Embryophyta</taxon>
        <taxon>Tracheophyta</taxon>
        <taxon>Spermatophyta</taxon>
        <taxon>Magnoliopsida</taxon>
        <taxon>eudicotyledons</taxon>
        <taxon>Gunneridae</taxon>
        <taxon>Pentapetalae</taxon>
        <taxon>asterids</taxon>
        <taxon>Cornales</taxon>
        <taxon>Nyssaceae</taxon>
        <taxon>Nyssa</taxon>
    </lineage>
</organism>
<proteinExistence type="predicted"/>
<protein>
    <submittedName>
        <fullName evidence="1">Uncharacterized protein</fullName>
    </submittedName>
</protein>
<evidence type="ECO:0000313" key="2">
    <source>
        <dbReference type="Proteomes" id="UP000325577"/>
    </source>
</evidence>
<dbReference type="Proteomes" id="UP000325577">
    <property type="component" value="Linkage Group LG2"/>
</dbReference>
<dbReference type="AlphaFoldDB" id="A0A5J5AHN0"/>
<keyword evidence="2" id="KW-1185">Reference proteome</keyword>